<dbReference type="AlphaFoldDB" id="A0A2T5HWT7"/>
<accession>A0A2T5HWT7</accession>
<dbReference type="OrthoDB" id="7187254at2"/>
<comment type="caution">
    <text evidence="1">The sequence shown here is derived from an EMBL/GenBank/DDBJ whole genome shotgun (WGS) entry which is preliminary data.</text>
</comment>
<proteinExistence type="predicted"/>
<dbReference type="EMBL" id="QAOH01000001">
    <property type="protein sequence ID" value="PTQ76041.1"/>
    <property type="molecule type" value="Genomic_DNA"/>
</dbReference>
<sequence>MTDVQDFDIHRYLDGEMTREEVFAFERRMEADGALAMRVAEMMQDMDTLRDAIPTPSGAHLDSLLSRAEPASRPIWGQLAAAVVLLAVGFGGGLLTRGAGGTVPDMASDVLANASAAHALYSVEVVHPVEVPASERDHLKGWLSNRLGSEVRIPDLTGAGLSLVGGRLLPFEQGAAAQFMYEDAQAARVTLYLTPAQARGASALRYGQKEDLSAVYWQDGLWHYALVGPMERDRLSSIAQSVQGALF</sequence>
<keyword evidence="2" id="KW-1185">Reference proteome</keyword>
<reference evidence="1 2" key="1">
    <citation type="submission" date="2018-04" db="EMBL/GenBank/DDBJ databases">
        <title>Genomic Encyclopedia of Archaeal and Bacterial Type Strains, Phase II (KMG-II): from individual species to whole genera.</title>
        <authorList>
            <person name="Goeker M."/>
        </authorList>
    </citation>
    <scope>NUCLEOTIDE SEQUENCE [LARGE SCALE GENOMIC DNA]</scope>
    <source>
        <strain evidence="1 2">DSM 100434</strain>
    </source>
</reference>
<evidence type="ECO:0000313" key="1">
    <source>
        <dbReference type="EMBL" id="PTQ76041.1"/>
    </source>
</evidence>
<gene>
    <name evidence="1" type="ORF">C8N42_101587</name>
</gene>
<dbReference type="RefSeq" id="WP_107815009.1">
    <property type="nucleotide sequence ID" value="NZ_QAOH01000001.1"/>
</dbReference>
<dbReference type="Proteomes" id="UP000244077">
    <property type="component" value="Unassembled WGS sequence"/>
</dbReference>
<protein>
    <submittedName>
        <fullName evidence="1">Anti-sigma factor RsiW</fullName>
    </submittedName>
</protein>
<evidence type="ECO:0000313" key="2">
    <source>
        <dbReference type="Proteomes" id="UP000244077"/>
    </source>
</evidence>
<name>A0A2T5HWT7_9RHOB</name>
<organism evidence="1 2">
    <name type="scientific">Celeribacter persicus</name>
    <dbReference type="NCBI Taxonomy" id="1651082"/>
    <lineage>
        <taxon>Bacteria</taxon>
        <taxon>Pseudomonadati</taxon>
        <taxon>Pseudomonadota</taxon>
        <taxon>Alphaproteobacteria</taxon>
        <taxon>Rhodobacterales</taxon>
        <taxon>Roseobacteraceae</taxon>
        <taxon>Celeribacter</taxon>
    </lineage>
</organism>